<keyword evidence="2" id="KW-0472">Membrane</keyword>
<reference evidence="3 4" key="1">
    <citation type="submission" date="2016-08" db="EMBL/GenBank/DDBJ databases">
        <title>Complete genome sequence of Fictibacillus arsenicus G25-54, a strain with toxicity to nematodes and a potential arsenic-resistance activity.</title>
        <authorList>
            <person name="Zheng Z."/>
        </authorList>
    </citation>
    <scope>NUCLEOTIDE SEQUENCE [LARGE SCALE GENOMIC DNA]</scope>
    <source>
        <strain evidence="3 4">G25-54</strain>
    </source>
</reference>
<feature type="region of interest" description="Disordered" evidence="1">
    <location>
        <begin position="1"/>
        <end position="32"/>
    </location>
</feature>
<dbReference type="Proteomes" id="UP000077412">
    <property type="component" value="Chromosome"/>
</dbReference>
<keyword evidence="4" id="KW-1185">Reference proteome</keyword>
<dbReference type="AlphaFoldDB" id="A0A1B1Z9B0"/>
<proteinExistence type="predicted"/>
<dbReference type="RefSeq" id="WP_066293631.1">
    <property type="nucleotide sequence ID" value="NZ_CP016761.1"/>
</dbReference>
<evidence type="ECO:0000256" key="1">
    <source>
        <dbReference type="SAM" id="MobiDB-lite"/>
    </source>
</evidence>
<evidence type="ECO:0000256" key="2">
    <source>
        <dbReference type="SAM" id="Phobius"/>
    </source>
</evidence>
<organism evidence="3 4">
    <name type="scientific">Fictibacillus arsenicus</name>
    <dbReference type="NCBI Taxonomy" id="255247"/>
    <lineage>
        <taxon>Bacteria</taxon>
        <taxon>Bacillati</taxon>
        <taxon>Bacillota</taxon>
        <taxon>Bacilli</taxon>
        <taxon>Bacillales</taxon>
        <taxon>Fictibacillaceae</taxon>
        <taxon>Fictibacillus</taxon>
    </lineage>
</organism>
<gene>
    <name evidence="3" type="ORF">ABE41_018580</name>
</gene>
<accession>A0A1B1Z9B0</accession>
<dbReference type="KEGG" id="far:ABE41_018580"/>
<evidence type="ECO:0000313" key="4">
    <source>
        <dbReference type="Proteomes" id="UP000077412"/>
    </source>
</evidence>
<feature type="compositionally biased region" description="Basic residues" evidence="1">
    <location>
        <begin position="1"/>
        <end position="11"/>
    </location>
</feature>
<evidence type="ECO:0000313" key="3">
    <source>
        <dbReference type="EMBL" id="ANX14023.1"/>
    </source>
</evidence>
<sequence>MFGFGKKKKHEQGKEDGTQVQSTNAEKKQTEKEAEEKIVYFFLISTAIFGVVLLVIGISKEFT</sequence>
<keyword evidence="2" id="KW-1133">Transmembrane helix</keyword>
<name>A0A1B1Z9B0_9BACL</name>
<dbReference type="EMBL" id="CP016761">
    <property type="protein sequence ID" value="ANX14023.1"/>
    <property type="molecule type" value="Genomic_DNA"/>
</dbReference>
<protein>
    <submittedName>
        <fullName evidence="3">Uncharacterized protein</fullName>
    </submittedName>
</protein>
<keyword evidence="2" id="KW-0812">Transmembrane</keyword>
<feature type="transmembrane region" description="Helical" evidence="2">
    <location>
        <begin position="38"/>
        <end position="58"/>
    </location>
</feature>